<dbReference type="Pfam" id="PF08544">
    <property type="entry name" value="GHMP_kinases_C"/>
    <property type="match status" value="1"/>
</dbReference>
<dbReference type="AlphaFoldDB" id="A0AAP6EGL0"/>
<dbReference type="RefSeq" id="WP_010359562.1">
    <property type="nucleotide sequence ID" value="NZ_BCMK01000001.1"/>
</dbReference>
<evidence type="ECO:0000313" key="5">
    <source>
        <dbReference type="EMBL" id="MDX2961939.1"/>
    </source>
</evidence>
<name>A0AAP6EGL0_9ACTN</name>
<keyword evidence="1" id="KW-0808">Transferase</keyword>
<dbReference type="Pfam" id="PF00288">
    <property type="entry name" value="GHMP_kinases_N"/>
    <property type="match status" value="1"/>
</dbReference>
<dbReference type="InterPro" id="IPR006204">
    <property type="entry name" value="GHMP_kinase_N_dom"/>
</dbReference>
<dbReference type="Gene3D" id="3.30.230.10">
    <property type="match status" value="1"/>
</dbReference>
<dbReference type="Proteomes" id="UP001272987">
    <property type="component" value="Unassembled WGS sequence"/>
</dbReference>
<reference evidence="5 7" key="1">
    <citation type="journal article" date="2023" name="Microb. Genom.">
        <title>Mesoterricola silvestris gen. nov., sp. nov., Mesoterricola sediminis sp. nov., Geothrix oryzae sp. nov., Geothrix edaphica sp. nov., Geothrix rubra sp. nov., and Geothrix limicola sp. nov., six novel members of Acidobacteriota isolated from soils.</title>
        <authorList>
            <person name="Weisberg A.J."/>
            <person name="Pearce E."/>
            <person name="Kramer C.G."/>
            <person name="Chang J.H."/>
            <person name="Clarke C.R."/>
        </authorList>
    </citation>
    <scope>NUCLEOTIDE SEQUENCE</scope>
    <source>
        <strain evidence="6 7">NB05-1H</strain>
        <strain evidence="5">NRRL_B-16521</strain>
    </source>
</reference>
<feature type="domain" description="GHMP kinase C-terminal" evidence="4">
    <location>
        <begin position="197"/>
        <end position="259"/>
    </location>
</feature>
<evidence type="ECO:0000259" key="3">
    <source>
        <dbReference type="Pfam" id="PF00288"/>
    </source>
</evidence>
<dbReference type="EMBL" id="JARAWC010000013">
    <property type="protein sequence ID" value="MDX2961939.1"/>
    <property type="molecule type" value="Genomic_DNA"/>
</dbReference>
<evidence type="ECO:0000259" key="4">
    <source>
        <dbReference type="Pfam" id="PF08544"/>
    </source>
</evidence>
<sequence length="306" mass="32880">MNLTTGFGTANGTFGELLQGMLPDGRRFLVTLPIDAWATATFRLTADATVSVSPAGKTKSRLLATRMLRAYNHHDGGVLELTGRIPEGKGLASSSADLVATARAVADALAVPLDEATTERFLRGIEPSDGVMYAGVVSYYHRQVRLRERLGFLPALTVVAHDSGGTVDTVRFNRTAPAPERRTRREYAVLLDALSTAVRARDLATVGRIATRSAELHLGPVPGLRFERMRKICREVGGLGLAVAHSGTYLGILIDERTDPGSHHERVERARAQCAELPGAITVFRTCDSLSSSVRRTGPAGGDYAF</sequence>
<evidence type="ECO:0000313" key="7">
    <source>
        <dbReference type="Proteomes" id="UP001272987"/>
    </source>
</evidence>
<evidence type="ECO:0000313" key="8">
    <source>
        <dbReference type="Proteomes" id="UP001282288"/>
    </source>
</evidence>
<dbReference type="PIRSF" id="PIRSF033887">
    <property type="entry name" value="PduX"/>
    <property type="match status" value="1"/>
</dbReference>
<feature type="domain" description="GHMP kinase N-terminal" evidence="3">
    <location>
        <begin position="66"/>
        <end position="126"/>
    </location>
</feature>
<organism evidence="5 8">
    <name type="scientific">Streptomyces acidiscabies</name>
    <dbReference type="NCBI Taxonomy" id="42234"/>
    <lineage>
        <taxon>Bacteria</taxon>
        <taxon>Bacillati</taxon>
        <taxon>Actinomycetota</taxon>
        <taxon>Actinomycetes</taxon>
        <taxon>Kitasatosporales</taxon>
        <taxon>Streptomycetaceae</taxon>
        <taxon>Streptomyces</taxon>
    </lineage>
</organism>
<gene>
    <name evidence="5" type="ORF">PV399_19815</name>
    <name evidence="6" type="ORF">PV666_28615</name>
</gene>
<dbReference type="GO" id="GO:0005524">
    <property type="term" value="F:ATP binding"/>
    <property type="evidence" value="ECO:0007669"/>
    <property type="project" value="InterPro"/>
</dbReference>
<dbReference type="GO" id="GO:0016301">
    <property type="term" value="F:kinase activity"/>
    <property type="evidence" value="ECO:0007669"/>
    <property type="project" value="UniProtKB-KW"/>
</dbReference>
<evidence type="ECO:0000256" key="1">
    <source>
        <dbReference type="ARBA" id="ARBA00022679"/>
    </source>
</evidence>
<dbReference type="GeneID" id="69813744"/>
<dbReference type="InterPro" id="IPR012363">
    <property type="entry name" value="PduX"/>
</dbReference>
<dbReference type="InterPro" id="IPR014721">
    <property type="entry name" value="Ribsml_uS5_D2-typ_fold_subgr"/>
</dbReference>
<evidence type="ECO:0000313" key="6">
    <source>
        <dbReference type="EMBL" id="MDX3021823.1"/>
    </source>
</evidence>
<keyword evidence="7" id="KW-1185">Reference proteome</keyword>
<dbReference type="SUPFAM" id="SSF54211">
    <property type="entry name" value="Ribosomal protein S5 domain 2-like"/>
    <property type="match status" value="1"/>
</dbReference>
<protein>
    <submittedName>
        <fullName evidence="5">Kinase</fullName>
    </submittedName>
</protein>
<accession>A0AAP6EGL0</accession>
<dbReference type="InterPro" id="IPR020568">
    <property type="entry name" value="Ribosomal_Su5_D2-typ_SF"/>
</dbReference>
<comment type="caution">
    <text evidence="5">The sequence shown here is derived from an EMBL/GenBank/DDBJ whole genome shotgun (WGS) entry which is preliminary data.</text>
</comment>
<dbReference type="EMBL" id="JARAWP010000018">
    <property type="protein sequence ID" value="MDX3021823.1"/>
    <property type="molecule type" value="Genomic_DNA"/>
</dbReference>
<dbReference type="Proteomes" id="UP001282288">
    <property type="component" value="Unassembled WGS sequence"/>
</dbReference>
<dbReference type="InterPro" id="IPR013750">
    <property type="entry name" value="GHMP_kinase_C_dom"/>
</dbReference>
<evidence type="ECO:0000256" key="2">
    <source>
        <dbReference type="ARBA" id="ARBA00022777"/>
    </source>
</evidence>
<keyword evidence="2 5" id="KW-0418">Kinase</keyword>
<proteinExistence type="predicted"/>